<keyword evidence="4" id="KW-0804">Transcription</keyword>
<dbReference type="FunFam" id="2.30.30.140:FF:000029">
    <property type="entry name" value="SAGA-associated factor 29 homolog"/>
    <property type="match status" value="1"/>
</dbReference>
<dbReference type="Pfam" id="PF07039">
    <property type="entry name" value="SGF29_Tudor"/>
    <property type="match status" value="1"/>
</dbReference>
<accession>A0AAN9TUY4</accession>
<evidence type="ECO:0000259" key="6">
    <source>
        <dbReference type="PROSITE" id="PS51518"/>
    </source>
</evidence>
<dbReference type="Gene3D" id="2.30.30.140">
    <property type="match status" value="2"/>
</dbReference>
<comment type="caution">
    <text evidence="7">The sequence shown here is derived from an EMBL/GenBank/DDBJ whole genome shotgun (WGS) entry which is preliminary data.</text>
</comment>
<dbReference type="GO" id="GO:0000124">
    <property type="term" value="C:SAGA complex"/>
    <property type="evidence" value="ECO:0007669"/>
    <property type="project" value="InterPro"/>
</dbReference>
<keyword evidence="3" id="KW-0175">Coiled coil</keyword>
<dbReference type="EMBL" id="JBBCAQ010000022">
    <property type="protein sequence ID" value="KAK7591072.1"/>
    <property type="molecule type" value="Genomic_DNA"/>
</dbReference>
<dbReference type="GO" id="GO:0005634">
    <property type="term" value="C:nucleus"/>
    <property type="evidence" value="ECO:0007669"/>
    <property type="project" value="UniProtKB-SubCell"/>
</dbReference>
<name>A0AAN9TUY4_9HEMI</name>
<comment type="subcellular location">
    <subcellularLocation>
        <location evidence="1">Nucleus</location>
    </subcellularLocation>
</comment>
<reference evidence="7 8" key="1">
    <citation type="submission" date="2024-03" db="EMBL/GenBank/DDBJ databases">
        <title>Adaptation during the transition from Ophiocordyceps entomopathogen to insect associate is accompanied by gene loss and intensified selection.</title>
        <authorList>
            <person name="Ward C.M."/>
            <person name="Onetto C.A."/>
            <person name="Borneman A.R."/>
        </authorList>
    </citation>
    <scope>NUCLEOTIDE SEQUENCE [LARGE SCALE GENOMIC DNA]</scope>
    <source>
        <strain evidence="7">AWRI1</strain>
        <tissue evidence="7">Single Adult Female</tissue>
    </source>
</reference>
<dbReference type="Proteomes" id="UP001367676">
    <property type="component" value="Unassembled WGS sequence"/>
</dbReference>
<keyword evidence="8" id="KW-1185">Reference proteome</keyword>
<evidence type="ECO:0000313" key="7">
    <source>
        <dbReference type="EMBL" id="KAK7591072.1"/>
    </source>
</evidence>
<evidence type="ECO:0000256" key="1">
    <source>
        <dbReference type="ARBA" id="ARBA00004123"/>
    </source>
</evidence>
<dbReference type="InterPro" id="IPR010750">
    <property type="entry name" value="SGF29_tudor-like_dom"/>
</dbReference>
<dbReference type="AlphaFoldDB" id="A0AAN9TUY4"/>
<dbReference type="PROSITE" id="PS51518">
    <property type="entry name" value="SGF29_C"/>
    <property type="match status" value="1"/>
</dbReference>
<dbReference type="PANTHER" id="PTHR21539:SF0">
    <property type="entry name" value="SAGA-ASSOCIATED FACTOR 29"/>
    <property type="match status" value="1"/>
</dbReference>
<protein>
    <recommendedName>
        <fullName evidence="6">SGF29 C-terminal domain-containing protein</fullName>
    </recommendedName>
</protein>
<evidence type="ECO:0000256" key="4">
    <source>
        <dbReference type="ARBA" id="ARBA00023163"/>
    </source>
</evidence>
<dbReference type="GO" id="GO:0140672">
    <property type="term" value="C:ATAC complex"/>
    <property type="evidence" value="ECO:0007669"/>
    <property type="project" value="UniProtKB-ARBA"/>
</dbReference>
<keyword evidence="5" id="KW-0539">Nucleus</keyword>
<dbReference type="PANTHER" id="PTHR21539">
    <property type="entry name" value="SAGA-ASSOCIATED FACTOR 29"/>
    <property type="match status" value="1"/>
</dbReference>
<dbReference type="CDD" id="cd20394">
    <property type="entry name" value="Tudor_SGF29_rpt2"/>
    <property type="match status" value="1"/>
</dbReference>
<dbReference type="FunFam" id="2.30.30.140:FF:000026">
    <property type="entry name" value="SAGA-associated factor 29 homolog"/>
    <property type="match status" value="1"/>
</dbReference>
<proteinExistence type="predicted"/>
<dbReference type="InterPro" id="IPR047287">
    <property type="entry name" value="Tudor_SGF29_rpt2"/>
</dbReference>
<evidence type="ECO:0000313" key="8">
    <source>
        <dbReference type="Proteomes" id="UP001367676"/>
    </source>
</evidence>
<evidence type="ECO:0000256" key="3">
    <source>
        <dbReference type="ARBA" id="ARBA00023054"/>
    </source>
</evidence>
<feature type="domain" description="SGF29 C-terminal" evidence="6">
    <location>
        <begin position="147"/>
        <end position="288"/>
    </location>
</feature>
<gene>
    <name evidence="7" type="ORF">V9T40_002685</name>
</gene>
<organism evidence="7 8">
    <name type="scientific">Parthenolecanium corni</name>
    <dbReference type="NCBI Taxonomy" id="536013"/>
    <lineage>
        <taxon>Eukaryota</taxon>
        <taxon>Metazoa</taxon>
        <taxon>Ecdysozoa</taxon>
        <taxon>Arthropoda</taxon>
        <taxon>Hexapoda</taxon>
        <taxon>Insecta</taxon>
        <taxon>Pterygota</taxon>
        <taxon>Neoptera</taxon>
        <taxon>Paraneoptera</taxon>
        <taxon>Hemiptera</taxon>
        <taxon>Sternorrhyncha</taxon>
        <taxon>Coccoidea</taxon>
        <taxon>Coccidae</taxon>
        <taxon>Parthenolecanium</taxon>
    </lineage>
</organism>
<evidence type="ECO:0000256" key="2">
    <source>
        <dbReference type="ARBA" id="ARBA00023015"/>
    </source>
</evidence>
<evidence type="ECO:0000256" key="5">
    <source>
        <dbReference type="ARBA" id="ARBA00023242"/>
    </source>
</evidence>
<dbReference type="InterPro" id="IPR047288">
    <property type="entry name" value="Tudor_SGF29_rpt1"/>
</dbReference>
<sequence length="295" mass="33579">MAFNGDVAAYQVQEKLKALYDLVQEIEKERMNSEITLGNVSKTHEKITADGRITPYYQNKLKSLYSNAIVDAEREEDVLRKALSKINEIRTIRHERRILVKNSSNKDTFRRGAHMKLLQISAQTLPLWISKIGEKPPPLCGCMPPEPNYIAKPGDMVAALVKVQEEEENWILAEVALFNSTINKYEVDDIDEVQKERYILSRRRVIPLPLMRANPETEIEALFPKGSVVMALYPQTTCFYKAVINQLPITAIDDYEVLFEDSSYADGFAPPLAVAQRYVIAYKDHKKNGKANLSS</sequence>
<keyword evidence="2" id="KW-0805">Transcription regulation</keyword>
<dbReference type="InterPro" id="IPR037802">
    <property type="entry name" value="SGF29"/>
</dbReference>
<dbReference type="CDD" id="cd20393">
    <property type="entry name" value="Tudor_SGF29_rpt1"/>
    <property type="match status" value="1"/>
</dbReference>